<evidence type="ECO:0000256" key="5">
    <source>
        <dbReference type="ARBA" id="ARBA00022705"/>
    </source>
</evidence>
<dbReference type="SUPFAM" id="SSF52540">
    <property type="entry name" value="P-loop containing nucleoside triphosphate hydrolases"/>
    <property type="match status" value="1"/>
</dbReference>
<name>A0ABU4RVI6_9GAMM</name>
<dbReference type="NCBIfam" id="TIGR00611">
    <property type="entry name" value="recf"/>
    <property type="match status" value="1"/>
</dbReference>
<dbReference type="Proteomes" id="UP001273505">
    <property type="component" value="Unassembled WGS sequence"/>
</dbReference>
<evidence type="ECO:0000256" key="6">
    <source>
        <dbReference type="ARBA" id="ARBA00022741"/>
    </source>
</evidence>
<evidence type="ECO:0000313" key="11">
    <source>
        <dbReference type="EMBL" id="MDX6848870.1"/>
    </source>
</evidence>
<comment type="caution">
    <text evidence="11">The sequence shown here is derived from an EMBL/GenBank/DDBJ whole genome shotgun (WGS) entry which is preliminary data.</text>
</comment>
<keyword evidence="9" id="KW-0742">SOS response</keyword>
<evidence type="ECO:0000313" key="12">
    <source>
        <dbReference type="Proteomes" id="UP001273505"/>
    </source>
</evidence>
<dbReference type="EMBL" id="JAXAFO010000007">
    <property type="protein sequence ID" value="MDX6848870.1"/>
    <property type="molecule type" value="Genomic_DNA"/>
</dbReference>
<sequence length="373" mass="42651">MPIQRLMVSQFRNLLQVDLQPSPDINLFYGLNGSGKTSLLESVHLLSLGRSFRNHKIKPLINTGAQELTVFGRSTDTSIGISRPRRGDSQFKVNGKSVGSLAELTRSLPVLVINSDTFQLVEGGPKERRQFLDWLVFHVEPNFFWVWKNAGRCLKQRNAMLRRDRIAYCEFAVWDRELALQSVKLAEYRLAAFSAFKDAFLKLVDQFVRVEELTVELDQGWNTESDLRETLKGNFERDSKQGFTGSGFHRADIKIKVGAYKAEEVLSRGQQKLLVCALILAQCLVFQEASKKNCTLLVDDLPSELDEKHQELMIEWINKLNCQVFVTGVDVDALYEPWNRTVNRDIKVFHVERGEIKHKELQVIADKNAVQPL</sequence>
<dbReference type="Gene3D" id="3.40.50.300">
    <property type="entry name" value="P-loop containing nucleotide triphosphate hydrolases"/>
    <property type="match status" value="1"/>
</dbReference>
<evidence type="ECO:0000256" key="7">
    <source>
        <dbReference type="ARBA" id="ARBA00022840"/>
    </source>
</evidence>
<proteinExistence type="inferred from homology"/>
<evidence type="ECO:0000256" key="3">
    <source>
        <dbReference type="ARBA" id="ARBA00020170"/>
    </source>
</evidence>
<reference evidence="11 12" key="1">
    <citation type="submission" date="2023-11" db="EMBL/GenBank/DDBJ databases">
        <title>Gilvimarinus fulvus sp. nov., isolated from the surface of Kelp.</title>
        <authorList>
            <person name="Sun Y.Y."/>
            <person name="Gong Y."/>
            <person name="Du Z.J."/>
        </authorList>
    </citation>
    <scope>NUCLEOTIDE SEQUENCE [LARGE SCALE GENOMIC DNA]</scope>
    <source>
        <strain evidence="11 12">SDUM040013</strain>
    </source>
</reference>
<dbReference type="HAMAP" id="MF_00365">
    <property type="entry name" value="RecF"/>
    <property type="match status" value="1"/>
</dbReference>
<organism evidence="11 12">
    <name type="scientific">Gilvimarinus gilvus</name>
    <dbReference type="NCBI Taxonomy" id="3058038"/>
    <lineage>
        <taxon>Bacteria</taxon>
        <taxon>Pseudomonadati</taxon>
        <taxon>Pseudomonadota</taxon>
        <taxon>Gammaproteobacteria</taxon>
        <taxon>Cellvibrionales</taxon>
        <taxon>Cellvibrionaceae</taxon>
        <taxon>Gilvimarinus</taxon>
    </lineage>
</organism>
<evidence type="ECO:0000256" key="8">
    <source>
        <dbReference type="ARBA" id="ARBA00023125"/>
    </source>
</evidence>
<feature type="binding site" evidence="9">
    <location>
        <begin position="30"/>
        <end position="37"/>
    </location>
    <ligand>
        <name>ATP</name>
        <dbReference type="ChEBI" id="CHEBI:30616"/>
    </ligand>
</feature>
<comment type="similarity">
    <text evidence="2 9">Belongs to the RecF family.</text>
</comment>
<dbReference type="InterPro" id="IPR042174">
    <property type="entry name" value="RecF_2"/>
</dbReference>
<evidence type="ECO:0000256" key="2">
    <source>
        <dbReference type="ARBA" id="ARBA00008016"/>
    </source>
</evidence>
<evidence type="ECO:0000256" key="4">
    <source>
        <dbReference type="ARBA" id="ARBA00022490"/>
    </source>
</evidence>
<keyword evidence="4 9" id="KW-0963">Cytoplasm</keyword>
<comment type="subcellular location">
    <subcellularLocation>
        <location evidence="1 9">Cytoplasm</location>
    </subcellularLocation>
</comment>
<dbReference type="RefSeq" id="WP_302723862.1">
    <property type="nucleotide sequence ID" value="NZ_JAULRU010000705.1"/>
</dbReference>
<dbReference type="Gene3D" id="1.20.1050.90">
    <property type="entry name" value="RecF/RecN/SMC, N-terminal domain"/>
    <property type="match status" value="1"/>
</dbReference>
<evidence type="ECO:0000259" key="10">
    <source>
        <dbReference type="Pfam" id="PF02463"/>
    </source>
</evidence>
<dbReference type="Pfam" id="PF02463">
    <property type="entry name" value="SMC_N"/>
    <property type="match status" value="1"/>
</dbReference>
<keyword evidence="5 9" id="KW-0235">DNA replication</keyword>
<keyword evidence="12" id="KW-1185">Reference proteome</keyword>
<feature type="domain" description="RecF/RecN/SMC N-terminal" evidence="10">
    <location>
        <begin position="3"/>
        <end position="335"/>
    </location>
</feature>
<evidence type="ECO:0000256" key="1">
    <source>
        <dbReference type="ARBA" id="ARBA00004496"/>
    </source>
</evidence>
<gene>
    <name evidence="9 11" type="primary">recF</name>
    <name evidence="11" type="ORF">SCD92_05825</name>
</gene>
<keyword evidence="9" id="KW-0227">DNA damage</keyword>
<keyword evidence="7 9" id="KW-0067">ATP-binding</keyword>
<dbReference type="InterPro" id="IPR027417">
    <property type="entry name" value="P-loop_NTPase"/>
</dbReference>
<accession>A0ABU4RVI6</accession>
<dbReference type="InterPro" id="IPR001238">
    <property type="entry name" value="DNA-binding_RecF"/>
</dbReference>
<protein>
    <recommendedName>
        <fullName evidence="3 9">DNA replication and repair protein RecF</fullName>
    </recommendedName>
</protein>
<dbReference type="InterPro" id="IPR018078">
    <property type="entry name" value="DNA-binding_RecF_CS"/>
</dbReference>
<dbReference type="PROSITE" id="PS00617">
    <property type="entry name" value="RECF_1"/>
    <property type="match status" value="1"/>
</dbReference>
<keyword evidence="8 9" id="KW-0238">DNA-binding</keyword>
<dbReference type="InterPro" id="IPR003395">
    <property type="entry name" value="RecF/RecN/SMC_N"/>
</dbReference>
<comment type="function">
    <text evidence="9">The RecF protein is involved in DNA metabolism; it is required for DNA replication and normal SOS inducibility. RecF binds preferentially to single-stranded, linear DNA. It also seems to bind ATP.</text>
</comment>
<dbReference type="PANTHER" id="PTHR32182">
    <property type="entry name" value="DNA REPLICATION AND REPAIR PROTEIN RECF"/>
    <property type="match status" value="1"/>
</dbReference>
<keyword evidence="6 9" id="KW-0547">Nucleotide-binding</keyword>
<dbReference type="PANTHER" id="PTHR32182:SF0">
    <property type="entry name" value="DNA REPLICATION AND REPAIR PROTEIN RECF"/>
    <property type="match status" value="1"/>
</dbReference>
<keyword evidence="9" id="KW-0234">DNA repair</keyword>
<evidence type="ECO:0000256" key="9">
    <source>
        <dbReference type="HAMAP-Rule" id="MF_00365"/>
    </source>
</evidence>